<accession>A0A915JVZ8</accession>
<evidence type="ECO:0000313" key="2">
    <source>
        <dbReference type="WBParaSite" id="nRc.2.0.1.t30491-RA"/>
    </source>
</evidence>
<organism evidence="1 2">
    <name type="scientific">Romanomermis culicivorax</name>
    <name type="common">Nematode worm</name>
    <dbReference type="NCBI Taxonomy" id="13658"/>
    <lineage>
        <taxon>Eukaryota</taxon>
        <taxon>Metazoa</taxon>
        <taxon>Ecdysozoa</taxon>
        <taxon>Nematoda</taxon>
        <taxon>Enoplea</taxon>
        <taxon>Dorylaimia</taxon>
        <taxon>Mermithida</taxon>
        <taxon>Mermithoidea</taxon>
        <taxon>Mermithidae</taxon>
        <taxon>Romanomermis</taxon>
    </lineage>
</organism>
<reference evidence="2" key="1">
    <citation type="submission" date="2022-11" db="UniProtKB">
        <authorList>
            <consortium name="WormBaseParasite"/>
        </authorList>
    </citation>
    <scope>IDENTIFICATION</scope>
</reference>
<proteinExistence type="predicted"/>
<dbReference type="WBParaSite" id="nRc.2.0.1.t30491-RA">
    <property type="protein sequence ID" value="nRc.2.0.1.t30491-RA"/>
    <property type="gene ID" value="nRc.2.0.1.g30491"/>
</dbReference>
<evidence type="ECO:0000313" key="1">
    <source>
        <dbReference type="Proteomes" id="UP000887565"/>
    </source>
</evidence>
<dbReference type="AlphaFoldDB" id="A0A915JVZ8"/>
<name>A0A915JVZ8_ROMCU</name>
<sequence>MGVVFLVDKISFEGAVELGVAKMGVTIRDDFSTIRGDFSTILDDFSPPTSWNLDVLYDDDLCRCRPCRYDDDATTNDYYDATNDDDFSPPLFPVRRDVLVVYACCLPVKCSSRRCWASFMTKKQPQMSQTSMLRSSLDGDSKF</sequence>
<keyword evidence="1" id="KW-1185">Reference proteome</keyword>
<protein>
    <submittedName>
        <fullName evidence="2">Uncharacterized protein</fullName>
    </submittedName>
</protein>
<dbReference type="Proteomes" id="UP000887565">
    <property type="component" value="Unplaced"/>
</dbReference>